<sequence>MKKTFLLIALIISITNISCEPEEQIVKSDLQQNDSIKDADINSYENWDAFHKAYSEYAKMDVEALESTSFYSVEKDNMVYSPALQAILNEDNQFKLNNEIIELVDGNFIKKSIAKNGKSTSEKVGSVFATPVSTDNEDLEKSVEINLNRAYWELKEFRQQRYINCQNGVNHGGPSARNFRFLHQAFGEYIITGFQHNYNLWLRLYLEYNHRRGSWRLSGENREIFVNVTDNSFLTNLQNPNRPAYPDFSGNPTTYNLRFSNSCHSHKSFLLRTFNNPGSLGGTPIWQINLNGTIKQKMTGDVESNRWTHNINW</sequence>
<accession>A0A023BWS3</accession>
<proteinExistence type="predicted"/>
<protein>
    <submittedName>
        <fullName evidence="1">Uncharacterized protein</fullName>
    </submittedName>
</protein>
<dbReference type="eggNOG" id="ENOG502ZH81">
    <property type="taxonomic scope" value="Bacteria"/>
</dbReference>
<dbReference type="RefSeq" id="WP_034241586.1">
    <property type="nucleotide sequence ID" value="NZ_AQRA01000004.1"/>
</dbReference>
<dbReference type="AlphaFoldDB" id="A0A023BWS3"/>
<comment type="caution">
    <text evidence="1">The sequence shown here is derived from an EMBL/GenBank/DDBJ whole genome shotgun (WGS) entry which is preliminary data.</text>
</comment>
<dbReference type="Proteomes" id="UP000023541">
    <property type="component" value="Unassembled WGS sequence"/>
</dbReference>
<organism evidence="1 2">
    <name type="scientific">Aquimarina atlantica</name>
    <dbReference type="NCBI Taxonomy" id="1317122"/>
    <lineage>
        <taxon>Bacteria</taxon>
        <taxon>Pseudomonadati</taxon>
        <taxon>Bacteroidota</taxon>
        <taxon>Flavobacteriia</taxon>
        <taxon>Flavobacteriales</taxon>
        <taxon>Flavobacteriaceae</taxon>
        <taxon>Aquimarina</taxon>
    </lineage>
</organism>
<keyword evidence="2" id="KW-1185">Reference proteome</keyword>
<gene>
    <name evidence="1" type="ORF">ATO12_14430</name>
</gene>
<dbReference type="OrthoDB" id="1157488at2"/>
<reference evidence="1 2" key="1">
    <citation type="submission" date="2014-04" db="EMBL/GenBank/DDBJ databases">
        <title>Aquimarina sp. 22II-S11-z7 Genome Sequencing.</title>
        <authorList>
            <person name="Lai Q."/>
        </authorList>
    </citation>
    <scope>NUCLEOTIDE SEQUENCE [LARGE SCALE GENOMIC DNA]</scope>
    <source>
        <strain evidence="1 2">22II-S11-z7</strain>
    </source>
</reference>
<evidence type="ECO:0000313" key="2">
    <source>
        <dbReference type="Proteomes" id="UP000023541"/>
    </source>
</evidence>
<name>A0A023BWS3_9FLAO</name>
<evidence type="ECO:0000313" key="1">
    <source>
        <dbReference type="EMBL" id="EZH74068.1"/>
    </source>
</evidence>
<dbReference type="EMBL" id="AQRA01000004">
    <property type="protein sequence ID" value="EZH74068.1"/>
    <property type="molecule type" value="Genomic_DNA"/>
</dbReference>